<dbReference type="EMBL" id="AP014714">
    <property type="protein sequence ID" value="BAQ22668.1"/>
    <property type="molecule type" value="Genomic_DNA"/>
</dbReference>
<dbReference type="RefSeq" id="YP_009190176.1">
    <property type="nucleotide sequence ID" value="NC_028683.1"/>
</dbReference>
<reference evidence="1 2" key="1">
    <citation type="submission" date="2015-02" db="EMBL/GenBank/DDBJ databases">
        <title>Complete genome sequences of Edwardsiella bacteriophages, PEi20 and PEi26.</title>
        <authorList>
            <person name="Yasuike M."/>
            <person name="Nishiki I."/>
            <person name="Iwasaki Y."/>
            <person name="Nakamura Y."/>
            <person name="Fujiwara A."/>
            <person name="Hassan E.S."/>
            <person name="Mahmoud M.M."/>
            <person name="Kawato Y."/>
            <person name="Nagai S."/>
            <person name="Kobayashi T."/>
            <person name="Ototake M."/>
            <person name="Nakai T."/>
        </authorList>
    </citation>
    <scope>NUCLEOTIDE SEQUENCE [LARGE SCALE GENOMIC DNA]</scope>
</reference>
<name>A0A0B6VNF9_9CAUD</name>
<proteinExistence type="predicted"/>
<dbReference type="InterPro" id="IPR058010">
    <property type="entry name" value="Y01A"/>
</dbReference>
<keyword evidence="2" id="KW-1185">Reference proteome</keyword>
<accession>A0A0B6VNF9</accession>
<dbReference type="Pfam" id="PF25693">
    <property type="entry name" value="Phage_Y01A"/>
    <property type="match status" value="1"/>
</dbReference>
<dbReference type="KEGG" id="vg:26519084"/>
<dbReference type="OrthoDB" id="16232at10239"/>
<evidence type="ECO:0000313" key="2">
    <source>
        <dbReference type="Proteomes" id="UP000204657"/>
    </source>
</evidence>
<organism evidence="1 2">
    <name type="scientific">Edwardsiella phage PEi20</name>
    <dbReference type="NCBI Taxonomy" id="1608310"/>
    <lineage>
        <taxon>Viruses</taxon>
        <taxon>Duplodnaviria</taxon>
        <taxon>Heunggongvirae</taxon>
        <taxon>Uroviricota</taxon>
        <taxon>Caudoviricetes</taxon>
        <taxon>Pantevenvirales</taxon>
        <taxon>Straboviridae</taxon>
        <taxon>Tevenvirinae</taxon>
        <taxon>Kanagawavirus</taxon>
        <taxon>Kanagawavirus pei20</taxon>
    </lineage>
</organism>
<protein>
    <submittedName>
        <fullName evidence="1">Uncharacterized protein</fullName>
    </submittedName>
</protein>
<gene>
    <name evidence="1" type="primary">dda.1</name>
</gene>
<dbReference type="Proteomes" id="UP000204657">
    <property type="component" value="Segment"/>
</dbReference>
<sequence length="101" mass="12347">MYYGYALYYKDKDGFELPLFYRHSPNEMVWVTPYKEIAQRWFDEEHEALNSELNPKVTVVTSGFWFWKKTMTFPGRALRHEEFMFKARVFNTMFIKKVKLV</sequence>
<evidence type="ECO:0000313" key="1">
    <source>
        <dbReference type="EMBL" id="BAQ22668.1"/>
    </source>
</evidence>
<dbReference type="GeneID" id="26519084"/>